<accession>A0ABY5IG81</accession>
<proteinExistence type="predicted"/>
<evidence type="ECO:0000313" key="2">
    <source>
        <dbReference type="Proteomes" id="UP001059912"/>
    </source>
</evidence>
<sequence>MDAHRSTYTETTLRDAATVMAPDRLGAMHQNRISFVRSLIRKMARQEWQVSKHEWQLCPRGFGHVIYKLETPEHVYHLVVFCDEIADEERNDRVIAEKWDVTFALVKGDVHVELLEQLRANVPLQEAGRNPNKVLVLARANKSVRVFEHLVAALAQGEQPEPSELTEVGYILRTTAVYGNGKFGIADFKLLENNPDFNQSFSAQMCAVYMLREFSLDWVHYLAQQQGGDKAIALHKGLQRYLGVGNATGLGMAPYLINHPCIVDQWMTSRERAIAQVLSMPCEIQQEAPLTALLAKAQRHLEQVITINEHQDQLNHKAIEDIQALQINLNALMAKHVNWASLLKQTTTMSLEAQEILTSCLIELYPSLVDEFENQMNTDESLSISGGKSVQDVLQILENKYRWSIDADYSLPENNYWFWYRSQDKEEPRLGVRGEEIGEERELPLDIGRQVNRLYHALQTCQPDTSLAEFLLQHPQYRSITRRVWTLGNREMGDIQMNVLRKDALPMHLLRCKLAMFGATKFDPRSDRWVRVTFFQGAPLLDEINDPEYADSWNFPTMPEREDIARSDNQKIDGGFA</sequence>
<evidence type="ECO:0000313" key="1">
    <source>
        <dbReference type="EMBL" id="UTZ33296.1"/>
    </source>
</evidence>
<organism evidence="1 2">
    <name type="scientific">Vibrio campbellii</name>
    <dbReference type="NCBI Taxonomy" id="680"/>
    <lineage>
        <taxon>Bacteria</taxon>
        <taxon>Pseudomonadati</taxon>
        <taxon>Pseudomonadota</taxon>
        <taxon>Gammaproteobacteria</taxon>
        <taxon>Vibrionales</taxon>
        <taxon>Vibrionaceae</taxon>
        <taxon>Vibrio</taxon>
    </lineage>
</organism>
<name>A0ABY5IG81_9VIBR</name>
<dbReference type="RefSeq" id="WP_255903983.1">
    <property type="nucleotide sequence ID" value="NZ_CP050471.1"/>
</dbReference>
<dbReference type="EMBL" id="CP050471">
    <property type="protein sequence ID" value="UTZ33296.1"/>
    <property type="molecule type" value="Genomic_DNA"/>
</dbReference>
<gene>
    <name evidence="1" type="ORF">HB762_18530</name>
</gene>
<keyword evidence="2" id="KW-1185">Reference proteome</keyword>
<reference evidence="1" key="1">
    <citation type="submission" date="2020-03" db="EMBL/GenBank/DDBJ databases">
        <title>Five strains of Vibrio campbellii isolated from Mariana Trench.</title>
        <authorList>
            <person name="Liang J."/>
            <person name="Zhang X.-H."/>
        </authorList>
    </citation>
    <scope>NUCLEOTIDE SEQUENCE</scope>
    <source>
        <strain evidence="1">LJC013</strain>
    </source>
</reference>
<protein>
    <submittedName>
        <fullName evidence="1">Uncharacterized protein</fullName>
    </submittedName>
</protein>
<dbReference type="Proteomes" id="UP001059912">
    <property type="component" value="Chromosome 2"/>
</dbReference>